<keyword evidence="2" id="KW-1185">Reference proteome</keyword>
<gene>
    <name evidence="1" type="ORF">NMQ05_04575</name>
</gene>
<organism evidence="1 2">
    <name type="scientific">Microbacterium maritypicum</name>
    <name type="common">Microbacterium liquefaciens</name>
    <dbReference type="NCBI Taxonomy" id="33918"/>
    <lineage>
        <taxon>Bacteria</taxon>
        <taxon>Bacillati</taxon>
        <taxon>Actinomycetota</taxon>
        <taxon>Actinomycetes</taxon>
        <taxon>Micrococcales</taxon>
        <taxon>Microbacteriaceae</taxon>
        <taxon>Microbacterium</taxon>
    </lineage>
</organism>
<dbReference type="Proteomes" id="UP001060245">
    <property type="component" value="Chromosome"/>
</dbReference>
<evidence type="ECO:0000313" key="1">
    <source>
        <dbReference type="EMBL" id="UTT53863.1"/>
    </source>
</evidence>
<protein>
    <submittedName>
        <fullName evidence="1">Uncharacterized protein</fullName>
    </submittedName>
</protein>
<reference evidence="1" key="1">
    <citation type="submission" date="2022-07" db="EMBL/GenBank/DDBJ databases">
        <title>Complete genome of DND4.</title>
        <authorList>
            <person name="Cao G."/>
        </authorList>
    </citation>
    <scope>NUCLEOTIDE SEQUENCE</scope>
    <source>
        <strain evidence="1">DND4</strain>
    </source>
</reference>
<dbReference type="EMBL" id="CP101471">
    <property type="protein sequence ID" value="UTT53863.1"/>
    <property type="molecule type" value="Genomic_DNA"/>
</dbReference>
<accession>A0ACD4B8H9</accession>
<evidence type="ECO:0000313" key="2">
    <source>
        <dbReference type="Proteomes" id="UP001060245"/>
    </source>
</evidence>
<proteinExistence type="predicted"/>
<name>A0ACD4B8H9_MICMQ</name>
<sequence>MNRYAAAGITNDAYEAGLRIAVLSDSARGARDAFDEIQHHAAGASLIRKANGTERIDYPSGGTITFHRSVDHLRGVSADIVYLDGDAERQVHEHGQWEALHAALATSRDPQVIRP</sequence>